<dbReference type="VEuPathDB" id="FungiDB:BO80DRAFT_220660"/>
<evidence type="ECO:0000313" key="2">
    <source>
        <dbReference type="Proteomes" id="UP000249402"/>
    </source>
</evidence>
<dbReference type="EMBL" id="KZ824472">
    <property type="protein sequence ID" value="RAK96635.1"/>
    <property type="molecule type" value="Genomic_DNA"/>
</dbReference>
<gene>
    <name evidence="1" type="ORF">BO80DRAFT_220660</name>
</gene>
<dbReference type="RefSeq" id="XP_025570963.1">
    <property type="nucleotide sequence ID" value="XM_025714397.1"/>
</dbReference>
<dbReference type="Proteomes" id="UP000249402">
    <property type="component" value="Unassembled WGS sequence"/>
</dbReference>
<dbReference type="AlphaFoldDB" id="A0A395GMB3"/>
<dbReference type="GeneID" id="37219262"/>
<reference evidence="1 2" key="1">
    <citation type="submission" date="2018-02" db="EMBL/GenBank/DDBJ databases">
        <title>The genomes of Aspergillus section Nigri reveals drivers in fungal speciation.</title>
        <authorList>
            <consortium name="DOE Joint Genome Institute"/>
            <person name="Vesth T.C."/>
            <person name="Nybo J."/>
            <person name="Theobald S."/>
            <person name="Brandl J."/>
            <person name="Frisvad J.C."/>
            <person name="Nielsen K.F."/>
            <person name="Lyhne E.K."/>
            <person name="Kogle M.E."/>
            <person name="Kuo A."/>
            <person name="Riley R."/>
            <person name="Clum A."/>
            <person name="Nolan M."/>
            <person name="Lipzen A."/>
            <person name="Salamov A."/>
            <person name="Henrissat B."/>
            <person name="Wiebenga A."/>
            <person name="De vries R.P."/>
            <person name="Grigoriev I.V."/>
            <person name="Mortensen U.H."/>
            <person name="Andersen M.R."/>
            <person name="Baker S.E."/>
        </authorList>
    </citation>
    <scope>NUCLEOTIDE SEQUENCE [LARGE SCALE GENOMIC DNA]</scope>
    <source>
        <strain evidence="1 2">CBS 121593</strain>
    </source>
</reference>
<accession>A0A395GMB3</accession>
<proteinExistence type="predicted"/>
<keyword evidence="2" id="KW-1185">Reference proteome</keyword>
<name>A0A395GMB3_9EURO</name>
<organism evidence="1 2">
    <name type="scientific">Aspergillus ibericus CBS 121593</name>
    <dbReference type="NCBI Taxonomy" id="1448316"/>
    <lineage>
        <taxon>Eukaryota</taxon>
        <taxon>Fungi</taxon>
        <taxon>Dikarya</taxon>
        <taxon>Ascomycota</taxon>
        <taxon>Pezizomycotina</taxon>
        <taxon>Eurotiomycetes</taxon>
        <taxon>Eurotiomycetidae</taxon>
        <taxon>Eurotiales</taxon>
        <taxon>Aspergillaceae</taxon>
        <taxon>Aspergillus</taxon>
        <taxon>Aspergillus subgen. Circumdati</taxon>
    </lineage>
</organism>
<protein>
    <submittedName>
        <fullName evidence="1">Uncharacterized protein</fullName>
    </submittedName>
</protein>
<evidence type="ECO:0000313" key="1">
    <source>
        <dbReference type="EMBL" id="RAK96635.1"/>
    </source>
</evidence>
<sequence>METGNCVICSSRFVGRSRVFSRLLQPPEQQVGKIAKLRVLLPSVLGCSQWRSAANFPKWSLGRVPRARPLFTESGLLTSLISRFRRDNGPYGSFARLRMRVKPRLTSRISVRNRRFVTAPERRGLFRVVVGLTHRPAGIDIMPWYILRPLVDHRSSRGGKCVIR</sequence>